<dbReference type="EMBL" id="CM047740">
    <property type="protein sequence ID" value="KAJ0041241.1"/>
    <property type="molecule type" value="Genomic_DNA"/>
</dbReference>
<sequence>MECVEAALETSLRKEMARKSNPQVVSDDFLAINTQNVEDDFVNGFFDFSKDDGFNGEAEPQEKNANNYVAPKQDEQVGENDLEPIINFEDFGPVPGELVLPAHDVENLEWLSHFVEDSFKEHSTPFSGETSSVKGNEKVGETKPPVLTNTYVNAPIPAKARRSKRVRAGVRGWSVGSPASSDSSSISSSGSSGLSSPWLFYSNASSFSRPRAIDKPKKHKKKSVTRMVSNGPGIAGTELFFVRRCCHCGVLKTPQWRTGPLGAKSLCNACGVRYKSGRLLPEYRPACSPTFSSDKHSNHHRKVLEMRRKKGLPGQLEPGFSHVSVRTY</sequence>
<dbReference type="Proteomes" id="UP001163603">
    <property type="component" value="Chromosome 5"/>
</dbReference>
<organism evidence="1 2">
    <name type="scientific">Pistacia integerrima</name>
    <dbReference type="NCBI Taxonomy" id="434235"/>
    <lineage>
        <taxon>Eukaryota</taxon>
        <taxon>Viridiplantae</taxon>
        <taxon>Streptophyta</taxon>
        <taxon>Embryophyta</taxon>
        <taxon>Tracheophyta</taxon>
        <taxon>Spermatophyta</taxon>
        <taxon>Magnoliopsida</taxon>
        <taxon>eudicotyledons</taxon>
        <taxon>Gunneridae</taxon>
        <taxon>Pentapetalae</taxon>
        <taxon>rosids</taxon>
        <taxon>malvids</taxon>
        <taxon>Sapindales</taxon>
        <taxon>Anacardiaceae</taxon>
        <taxon>Pistacia</taxon>
    </lineage>
</organism>
<evidence type="ECO:0000313" key="2">
    <source>
        <dbReference type="Proteomes" id="UP001163603"/>
    </source>
</evidence>
<evidence type="ECO:0000313" key="1">
    <source>
        <dbReference type="EMBL" id="KAJ0041241.1"/>
    </source>
</evidence>
<proteinExistence type="predicted"/>
<accession>A0ACC0YS44</accession>
<reference evidence="2" key="1">
    <citation type="journal article" date="2023" name="G3 (Bethesda)">
        <title>Genome assembly and association tests identify interacting loci associated with vigor, precocity, and sex in interspecific pistachio rootstocks.</title>
        <authorList>
            <person name="Palmer W."/>
            <person name="Jacygrad E."/>
            <person name="Sagayaradj S."/>
            <person name="Cavanaugh K."/>
            <person name="Han R."/>
            <person name="Bertier L."/>
            <person name="Beede B."/>
            <person name="Kafkas S."/>
            <person name="Golino D."/>
            <person name="Preece J."/>
            <person name="Michelmore R."/>
        </authorList>
    </citation>
    <scope>NUCLEOTIDE SEQUENCE [LARGE SCALE GENOMIC DNA]</scope>
</reference>
<gene>
    <name evidence="1" type="ORF">Pint_28398</name>
</gene>
<comment type="caution">
    <text evidence="1">The sequence shown here is derived from an EMBL/GenBank/DDBJ whole genome shotgun (WGS) entry which is preliminary data.</text>
</comment>
<keyword evidence="2" id="KW-1185">Reference proteome</keyword>
<protein>
    <submittedName>
        <fullName evidence="1">Uncharacterized protein</fullName>
    </submittedName>
</protein>
<name>A0ACC0YS44_9ROSI</name>